<evidence type="ECO:0000256" key="1">
    <source>
        <dbReference type="ARBA" id="ARBA00029569"/>
    </source>
</evidence>
<accession>A0ABP0WWX0</accession>
<evidence type="ECO:0000313" key="3">
    <source>
        <dbReference type="EMBL" id="CAK9271356.1"/>
    </source>
</evidence>
<dbReference type="EMBL" id="OZ020099">
    <property type="protein sequence ID" value="CAK9271356.1"/>
    <property type="molecule type" value="Genomic_DNA"/>
</dbReference>
<gene>
    <name evidence="3" type="ORF">CSSPJE1EN1_LOCUS16834</name>
</gene>
<proteinExistence type="predicted"/>
<evidence type="ECO:0000313" key="4">
    <source>
        <dbReference type="Proteomes" id="UP001497444"/>
    </source>
</evidence>
<dbReference type="PANTHER" id="PTHR47598">
    <property type="entry name" value="PEPTIDYL-PROLYL CIS-TRANS ISOMERASE FKBP17-2, CHLOROPLASTIC"/>
    <property type="match status" value="1"/>
</dbReference>
<feature type="non-terminal residue" evidence="3">
    <location>
        <position position="240"/>
    </location>
</feature>
<dbReference type="InterPro" id="IPR046357">
    <property type="entry name" value="PPIase_dom_sf"/>
</dbReference>
<name>A0ABP0WWX0_9BRYO</name>
<dbReference type="PANTHER" id="PTHR47598:SF1">
    <property type="entry name" value="PEPTIDYL-PROLYL CIS-TRANS ISOMERASE FKBP17-2, CHLOROPLASTIC"/>
    <property type="match status" value="1"/>
</dbReference>
<evidence type="ECO:0000259" key="2">
    <source>
        <dbReference type="Pfam" id="PF00254"/>
    </source>
</evidence>
<dbReference type="InterPro" id="IPR001179">
    <property type="entry name" value="PPIase_FKBP_dom"/>
</dbReference>
<keyword evidence="4" id="KW-1185">Reference proteome</keyword>
<dbReference type="Proteomes" id="UP001497444">
    <property type="component" value="Chromosome 4"/>
</dbReference>
<reference evidence="3" key="1">
    <citation type="submission" date="2024-02" db="EMBL/GenBank/DDBJ databases">
        <authorList>
            <consortium name="ELIXIR-Norway"/>
            <consortium name="Elixir Norway"/>
        </authorList>
    </citation>
    <scope>NUCLEOTIDE SEQUENCE</scope>
</reference>
<sequence length="240" mass="25727">AVPSSPSAPQQQQEQSVCTMAMVQRALRRTEQQSPTAYRKRSELRISILPKPASAGVADSTDWIASSLTRRFGLGAGLAWVGVLAFGVVSEQIKTRTEVFLEEQGTRDVENAKEVVFPNNIRYVELRAGGGASPQRGDLVVVDLIGKIESTGEVFVDTSAAGNKRSLAFVFGARPYAGGMCDGLEFVLRSMKVGGKRRVIVPPELGFGETGADLSSGARIPSQSTLEYIVQLQRVSIAPS</sequence>
<protein>
    <recommendedName>
        <fullName evidence="1">Rotamase</fullName>
    </recommendedName>
</protein>
<dbReference type="InterPro" id="IPR053111">
    <property type="entry name" value="Chloro_FKBP-type_PPIase"/>
</dbReference>
<dbReference type="Gene3D" id="3.10.50.40">
    <property type="match status" value="1"/>
</dbReference>
<feature type="domain" description="PPIase FKBP-type" evidence="2">
    <location>
        <begin position="132"/>
        <end position="232"/>
    </location>
</feature>
<organism evidence="3 4">
    <name type="scientific">Sphagnum jensenii</name>
    <dbReference type="NCBI Taxonomy" id="128206"/>
    <lineage>
        <taxon>Eukaryota</taxon>
        <taxon>Viridiplantae</taxon>
        <taxon>Streptophyta</taxon>
        <taxon>Embryophyta</taxon>
        <taxon>Bryophyta</taxon>
        <taxon>Sphagnophytina</taxon>
        <taxon>Sphagnopsida</taxon>
        <taxon>Sphagnales</taxon>
        <taxon>Sphagnaceae</taxon>
        <taxon>Sphagnum</taxon>
    </lineage>
</organism>
<dbReference type="SUPFAM" id="SSF54534">
    <property type="entry name" value="FKBP-like"/>
    <property type="match status" value="1"/>
</dbReference>
<dbReference type="Pfam" id="PF00254">
    <property type="entry name" value="FKBP_C"/>
    <property type="match status" value="1"/>
</dbReference>